<dbReference type="RefSeq" id="YP_009255297.1">
    <property type="nucleotide sequence ID" value="NC_030240.1"/>
</dbReference>
<reference evidence="2 3" key="1">
    <citation type="journal article" date="2016" name="PLoS ONE">
        <title>Genome Sequencing and Analysis of Catopsilia pomona nucleopolyhedrovirus: A Distinct Species in Group I Alphabaculovirus.</title>
        <authorList>
            <person name="Wang J."/>
            <person name="Zhu Z."/>
            <person name="Zhang L."/>
            <person name="Hou D."/>
            <person name="Wang M."/>
            <person name="Arif B."/>
            <person name="Kou Z."/>
            <person name="Wang H."/>
            <person name="Deng F."/>
            <person name="Hu Z."/>
        </authorList>
    </citation>
    <scope>NUCLEOTIDE SEQUENCE [LARGE SCALE GENOMIC DNA]</scope>
    <source>
        <strain evidence="2">416</strain>
    </source>
</reference>
<gene>
    <name evidence="2" type="ORF">CapoNPV_040</name>
</gene>
<evidence type="ECO:0000256" key="1">
    <source>
        <dbReference type="SAM" id="Phobius"/>
    </source>
</evidence>
<organism evidence="2 3">
    <name type="scientific">Catopsilia pomona nucleopolyhedrovirus</name>
    <dbReference type="NCBI Taxonomy" id="1850906"/>
    <lineage>
        <taxon>Viruses</taxon>
        <taxon>Viruses incertae sedis</taxon>
        <taxon>Naldaviricetes</taxon>
        <taxon>Lefavirales</taxon>
        <taxon>Baculoviridae</taxon>
        <taxon>Alphabaculovirus</taxon>
        <taxon>Alphabaculovirus capomonae</taxon>
    </lineage>
</organism>
<feature type="transmembrane region" description="Helical" evidence="1">
    <location>
        <begin position="51"/>
        <end position="76"/>
    </location>
</feature>
<dbReference type="EMBL" id="KU565883">
    <property type="protein sequence ID" value="ANF29688.1"/>
    <property type="molecule type" value="Genomic_DNA"/>
</dbReference>
<evidence type="ECO:0000313" key="3">
    <source>
        <dbReference type="Proteomes" id="UP000203996"/>
    </source>
</evidence>
<name>A0A172WZB1_9ABAC</name>
<dbReference type="InterPro" id="IPR009313">
    <property type="entry name" value="Baculo_11_kDa"/>
</dbReference>
<dbReference type="Pfam" id="PF06143">
    <property type="entry name" value="Baculo_11_kDa"/>
    <property type="match status" value="1"/>
</dbReference>
<dbReference type="Proteomes" id="UP000203996">
    <property type="component" value="Segment"/>
</dbReference>
<protein>
    <submittedName>
        <fullName evidence="2">ORF-40</fullName>
    </submittedName>
</protein>
<dbReference type="OrthoDB" id="21627at10239"/>
<dbReference type="KEGG" id="vg:27924264"/>
<proteinExistence type="predicted"/>
<keyword evidence="3" id="KW-1185">Reference proteome</keyword>
<evidence type="ECO:0000313" key="2">
    <source>
        <dbReference type="EMBL" id="ANF29688.1"/>
    </source>
</evidence>
<keyword evidence="1" id="KW-0472">Membrane</keyword>
<keyword evidence="1" id="KW-0812">Transmembrane</keyword>
<dbReference type="GeneID" id="27924264"/>
<accession>A0A172WZB1</accession>
<keyword evidence="1" id="KW-1133">Transmembrane helix</keyword>
<sequence>MKPTAASILSKTAGGRAGNNIVDIIQAHTDPTEGDQLGAFVERNRPLIKEFVLVVCGFLIVIMIILFFALLAIILINRDRAIERRVEQQIEYKTAFLQNYDVRNRNRNINDNNNSNKIVVQ</sequence>